<dbReference type="PROSITE" id="PS01036">
    <property type="entry name" value="HSP70_3"/>
    <property type="match status" value="1"/>
</dbReference>
<dbReference type="InterPro" id="IPR029047">
    <property type="entry name" value="HSP70_peptide-bd_sf"/>
</dbReference>
<dbReference type="PROSITE" id="PS00297">
    <property type="entry name" value="HSP70_1"/>
    <property type="match status" value="1"/>
</dbReference>
<dbReference type="Gene3D" id="2.60.34.10">
    <property type="entry name" value="Substrate Binding Domain Of DNAk, Chain A, domain 1"/>
    <property type="match status" value="1"/>
</dbReference>
<evidence type="ECO:0000256" key="7">
    <source>
        <dbReference type="RuleBase" id="RU003322"/>
    </source>
</evidence>
<evidence type="ECO:0000256" key="6">
    <source>
        <dbReference type="ARBA" id="ARBA00023186"/>
    </source>
</evidence>
<keyword evidence="6" id="KW-0143">Chaperone</keyword>
<dbReference type="InterPro" id="IPR043129">
    <property type="entry name" value="ATPase_NBD"/>
</dbReference>
<dbReference type="Gene3D" id="3.90.640.10">
    <property type="entry name" value="Actin, Chain A, domain 4"/>
    <property type="match status" value="1"/>
</dbReference>
<evidence type="ECO:0000256" key="1">
    <source>
        <dbReference type="ARBA" id="ARBA00007381"/>
    </source>
</evidence>
<dbReference type="SUPFAM" id="SSF100920">
    <property type="entry name" value="Heat shock protein 70kD (HSP70), peptide-binding domain"/>
    <property type="match status" value="1"/>
</dbReference>
<dbReference type="GO" id="GO:0140662">
    <property type="term" value="F:ATP-dependent protein folding chaperone"/>
    <property type="evidence" value="ECO:0007669"/>
    <property type="project" value="InterPro"/>
</dbReference>
<dbReference type="OrthoDB" id="9766019at2"/>
<dbReference type="Gene3D" id="3.30.420.40">
    <property type="match status" value="2"/>
</dbReference>
<protein>
    <submittedName>
        <fullName evidence="8">Hsp70 family protein</fullName>
    </submittedName>
</protein>
<sequence>MAPLVILGIDLGTTYSAVATVDERGNPVILPNRLGERVTPSVVSFESPGAVRVGSAAREAAAIDPDNTVALIKRRMGTEFELLFHGVRHTPESVSALILRTLAEDARAQLGAGEEPVRAVITVPAYFGLREREATHQAARLAGIEVLELLAEPVAAALHYRASADPGGAILVYDLGGGTFDTTVLRANGTGAKVIATDGDSRLGGADWDERITGFLLENYAHAAGEEDFYADDAFLQDVGRVAETAKRELSSKTSRPVVLRRGGTSVTVPFDRKTLEGLGADLLGRTMAIVDRVLGSARARGVPRIGQVILVGGSSKIPAVAEALRTRLRVVPRLAEPDFAVAYGAALRAHQLAGDPSGASRKATASVVPRSFGILVDDSHDPSGQRRIVVHTVHRDDPLPAAATTTFCTIVDGQDRVRVQVFEQAGDVPSEEVEDNRRVLDGELAGIPPLPAGSPVEITSRVSADGLLSVTAVEPGSGTKLELSAYMDGVLDAESTRTLDGALRGLTIRQ</sequence>
<comment type="caution">
    <text evidence="8">The sequence shown here is derived from an EMBL/GenBank/DDBJ whole genome shotgun (WGS) entry which is preliminary data.</text>
</comment>
<dbReference type="Pfam" id="PF00012">
    <property type="entry name" value="HSP70"/>
    <property type="match status" value="2"/>
</dbReference>
<dbReference type="PRINTS" id="PR00301">
    <property type="entry name" value="HEATSHOCK70"/>
</dbReference>
<keyword evidence="2" id="KW-0597">Phosphoprotein</keyword>
<dbReference type="RefSeq" id="WP_144586112.1">
    <property type="nucleotide sequence ID" value="NZ_VJWX01000029.1"/>
</dbReference>
<proteinExistence type="inferred from homology"/>
<evidence type="ECO:0000256" key="3">
    <source>
        <dbReference type="ARBA" id="ARBA00022741"/>
    </source>
</evidence>
<evidence type="ECO:0000313" key="9">
    <source>
        <dbReference type="Proteomes" id="UP000320011"/>
    </source>
</evidence>
<evidence type="ECO:0000313" key="8">
    <source>
        <dbReference type="EMBL" id="TVT59467.1"/>
    </source>
</evidence>
<keyword evidence="9" id="KW-1185">Reference proteome</keyword>
<dbReference type="InterPro" id="IPR013126">
    <property type="entry name" value="Hsp_70_fam"/>
</dbReference>
<dbReference type="SUPFAM" id="SSF53067">
    <property type="entry name" value="Actin-like ATPase domain"/>
    <property type="match status" value="2"/>
</dbReference>
<dbReference type="PANTHER" id="PTHR19375">
    <property type="entry name" value="HEAT SHOCK PROTEIN 70KDA"/>
    <property type="match status" value="1"/>
</dbReference>
<dbReference type="InterPro" id="IPR018181">
    <property type="entry name" value="Heat_shock_70_CS"/>
</dbReference>
<dbReference type="CDD" id="cd24029">
    <property type="entry name" value="ASKHA_NBD_HSP70_DnaK_HscA_HscC"/>
    <property type="match status" value="1"/>
</dbReference>
<keyword evidence="5" id="KW-0346">Stress response</keyword>
<name>A0A558DEJ8_9PSEU</name>
<dbReference type="EMBL" id="VJWX01000029">
    <property type="protein sequence ID" value="TVT59467.1"/>
    <property type="molecule type" value="Genomic_DNA"/>
</dbReference>
<evidence type="ECO:0000256" key="5">
    <source>
        <dbReference type="ARBA" id="ARBA00023016"/>
    </source>
</evidence>
<keyword evidence="3 7" id="KW-0547">Nucleotide-binding</keyword>
<reference evidence="8 9" key="2">
    <citation type="submission" date="2019-08" db="EMBL/GenBank/DDBJ databases">
        <title>Amycolatopsis acidicola sp. nov., isolated from peat swamp forest soil.</title>
        <authorList>
            <person name="Srisuk N."/>
        </authorList>
    </citation>
    <scope>NUCLEOTIDE SEQUENCE [LARGE SCALE GENOMIC DNA]</scope>
    <source>
        <strain evidence="8 9">TBRC 6029</strain>
    </source>
</reference>
<dbReference type="FunFam" id="3.30.420.40:FF:000071">
    <property type="entry name" value="Molecular chaperone DnaK"/>
    <property type="match status" value="1"/>
</dbReference>
<accession>A0A558DEJ8</accession>
<keyword evidence="4 7" id="KW-0067">ATP-binding</keyword>
<evidence type="ECO:0000256" key="4">
    <source>
        <dbReference type="ARBA" id="ARBA00022840"/>
    </source>
</evidence>
<dbReference type="PROSITE" id="PS00329">
    <property type="entry name" value="HSP70_2"/>
    <property type="match status" value="1"/>
</dbReference>
<gene>
    <name evidence="8" type="ORF">FNH05_05180</name>
</gene>
<dbReference type="GO" id="GO:0005524">
    <property type="term" value="F:ATP binding"/>
    <property type="evidence" value="ECO:0007669"/>
    <property type="project" value="UniProtKB-KW"/>
</dbReference>
<reference evidence="8 9" key="1">
    <citation type="submission" date="2019-07" db="EMBL/GenBank/DDBJ databases">
        <authorList>
            <person name="Duangmal K."/>
            <person name="Teo W.F.A."/>
        </authorList>
    </citation>
    <scope>NUCLEOTIDE SEQUENCE [LARGE SCALE GENOMIC DNA]</scope>
    <source>
        <strain evidence="8 9">TBRC 6029</strain>
    </source>
</reference>
<organism evidence="8 9">
    <name type="scientific">Amycolatopsis rhizosphaerae</name>
    <dbReference type="NCBI Taxonomy" id="2053003"/>
    <lineage>
        <taxon>Bacteria</taxon>
        <taxon>Bacillati</taxon>
        <taxon>Actinomycetota</taxon>
        <taxon>Actinomycetes</taxon>
        <taxon>Pseudonocardiales</taxon>
        <taxon>Pseudonocardiaceae</taxon>
        <taxon>Amycolatopsis</taxon>
    </lineage>
</organism>
<evidence type="ECO:0000256" key="2">
    <source>
        <dbReference type="ARBA" id="ARBA00022553"/>
    </source>
</evidence>
<dbReference type="AlphaFoldDB" id="A0A558DEJ8"/>
<comment type="similarity">
    <text evidence="1 7">Belongs to the heat shock protein 70 family.</text>
</comment>
<dbReference type="Proteomes" id="UP000320011">
    <property type="component" value="Unassembled WGS sequence"/>
</dbReference>